<dbReference type="AlphaFoldDB" id="A0A316Z860"/>
<evidence type="ECO:0000256" key="4">
    <source>
        <dbReference type="ARBA" id="ARBA00023242"/>
    </source>
</evidence>
<dbReference type="Pfam" id="PF05182">
    <property type="entry name" value="Fip1"/>
    <property type="match status" value="1"/>
</dbReference>
<sequence length="83" mass="9472">MLPGAGPDGAPSNIYDVDPASLPDRPWRKPGADISDYFNYGFDEDSWRRYGEMKRGVHQEREKARTRVSGRRAKTFTVRLELG</sequence>
<dbReference type="InterPro" id="IPR007854">
    <property type="entry name" value="Fip1_dom"/>
</dbReference>
<comment type="similarity">
    <text evidence="2">Belongs to the FIP1 family.</text>
</comment>
<dbReference type="STRING" id="58919.A0A316Z860"/>
<dbReference type="GeneID" id="37267817"/>
<dbReference type="GO" id="GO:0005847">
    <property type="term" value="C:mRNA cleavage and polyadenylation specificity factor complex"/>
    <property type="evidence" value="ECO:0007669"/>
    <property type="project" value="TreeGrafter"/>
</dbReference>
<protein>
    <recommendedName>
        <fullName evidence="6">Pre-mRNA polyadenylation factor Fip1 domain-containing protein</fullName>
    </recommendedName>
</protein>
<dbReference type="InterPro" id="IPR051187">
    <property type="entry name" value="Pre-mRNA_3'-end_processing_reg"/>
</dbReference>
<keyword evidence="4" id="KW-0539">Nucleus</keyword>
<dbReference type="PANTHER" id="PTHR13484">
    <property type="entry name" value="FIP1-LIKE 1 PROTEIN"/>
    <property type="match status" value="1"/>
</dbReference>
<feature type="region of interest" description="Disordered" evidence="5">
    <location>
        <begin position="1"/>
        <end position="28"/>
    </location>
</feature>
<keyword evidence="8" id="KW-1185">Reference proteome</keyword>
<organism evidence="7 8">
    <name type="scientific">Tilletiopsis washingtonensis</name>
    <dbReference type="NCBI Taxonomy" id="58919"/>
    <lineage>
        <taxon>Eukaryota</taxon>
        <taxon>Fungi</taxon>
        <taxon>Dikarya</taxon>
        <taxon>Basidiomycota</taxon>
        <taxon>Ustilaginomycotina</taxon>
        <taxon>Exobasidiomycetes</taxon>
        <taxon>Entylomatales</taxon>
        <taxon>Entylomatales incertae sedis</taxon>
        <taxon>Tilletiopsis</taxon>
    </lineage>
</organism>
<evidence type="ECO:0000313" key="7">
    <source>
        <dbReference type="EMBL" id="PWN97224.1"/>
    </source>
</evidence>
<dbReference type="EMBL" id="KZ819296">
    <property type="protein sequence ID" value="PWN97224.1"/>
    <property type="molecule type" value="Genomic_DNA"/>
</dbReference>
<dbReference type="OrthoDB" id="1917198at2759"/>
<keyword evidence="3" id="KW-0507">mRNA processing</keyword>
<reference evidence="7 8" key="1">
    <citation type="journal article" date="2018" name="Mol. Biol. Evol.">
        <title>Broad Genomic Sampling Reveals a Smut Pathogenic Ancestry of the Fungal Clade Ustilaginomycotina.</title>
        <authorList>
            <person name="Kijpornyongpan T."/>
            <person name="Mondo S.J."/>
            <person name="Barry K."/>
            <person name="Sandor L."/>
            <person name="Lee J."/>
            <person name="Lipzen A."/>
            <person name="Pangilinan J."/>
            <person name="LaButti K."/>
            <person name="Hainaut M."/>
            <person name="Henrissat B."/>
            <person name="Grigoriev I.V."/>
            <person name="Spatafora J.W."/>
            <person name="Aime M.C."/>
        </authorList>
    </citation>
    <scope>NUCLEOTIDE SEQUENCE [LARGE SCALE GENOMIC DNA]</scope>
    <source>
        <strain evidence="7 8">MCA 4186</strain>
    </source>
</reference>
<comment type="subcellular location">
    <subcellularLocation>
        <location evidence="1">Nucleus</location>
    </subcellularLocation>
</comment>
<evidence type="ECO:0000256" key="5">
    <source>
        <dbReference type="SAM" id="MobiDB-lite"/>
    </source>
</evidence>
<feature type="domain" description="Pre-mRNA polyadenylation factor Fip1" evidence="6">
    <location>
        <begin position="16"/>
        <end position="55"/>
    </location>
</feature>
<accession>A0A316Z860</accession>
<name>A0A316Z860_9BASI</name>
<dbReference type="GO" id="GO:0006397">
    <property type="term" value="P:mRNA processing"/>
    <property type="evidence" value="ECO:0007669"/>
    <property type="project" value="UniProtKB-KW"/>
</dbReference>
<dbReference type="RefSeq" id="XP_025597503.1">
    <property type="nucleotide sequence ID" value="XM_025740271.1"/>
</dbReference>
<proteinExistence type="inferred from homology"/>
<evidence type="ECO:0000256" key="1">
    <source>
        <dbReference type="ARBA" id="ARBA00004123"/>
    </source>
</evidence>
<evidence type="ECO:0000256" key="3">
    <source>
        <dbReference type="ARBA" id="ARBA00022664"/>
    </source>
</evidence>
<evidence type="ECO:0000259" key="6">
    <source>
        <dbReference type="Pfam" id="PF05182"/>
    </source>
</evidence>
<evidence type="ECO:0000256" key="2">
    <source>
        <dbReference type="ARBA" id="ARBA00007459"/>
    </source>
</evidence>
<gene>
    <name evidence="7" type="ORF">FA09DRAFT_299148</name>
</gene>
<evidence type="ECO:0000313" key="8">
    <source>
        <dbReference type="Proteomes" id="UP000245946"/>
    </source>
</evidence>
<dbReference type="Proteomes" id="UP000245946">
    <property type="component" value="Unassembled WGS sequence"/>
</dbReference>
<dbReference type="PANTHER" id="PTHR13484:SF0">
    <property type="entry name" value="PRE-MRNA 3'-END-PROCESSING FACTOR FIP1"/>
    <property type="match status" value="1"/>
</dbReference>